<accession>A0A3R6VCI7</accession>
<name>A0A3R6VCI7_9STRA</name>
<dbReference type="InterPro" id="IPR036605">
    <property type="entry name" value="Mago_nashi_sf"/>
</dbReference>
<comment type="similarity">
    <text evidence="2">Belongs to the mago nashi family.</text>
</comment>
<reference evidence="4 5" key="1">
    <citation type="submission" date="2018-08" db="EMBL/GenBank/DDBJ databases">
        <title>Aphanomyces genome sequencing and annotation.</title>
        <authorList>
            <person name="Minardi D."/>
            <person name="Oidtmann B."/>
            <person name="Van Der Giezen M."/>
            <person name="Studholme D.J."/>
        </authorList>
    </citation>
    <scope>NUCLEOTIDE SEQUENCE [LARGE SCALE GENOMIC DNA]</scope>
    <source>
        <strain evidence="4 5">NJM0002</strain>
    </source>
</reference>
<evidence type="ECO:0000313" key="4">
    <source>
        <dbReference type="EMBL" id="RHY30980.1"/>
    </source>
</evidence>
<dbReference type="Pfam" id="PF02792">
    <property type="entry name" value="Mago_nashi"/>
    <property type="match status" value="1"/>
</dbReference>
<comment type="caution">
    <text evidence="4">The sequence shown here is derived from an EMBL/GenBank/DDBJ whole genome shotgun (WGS) entry which is preliminary data.</text>
</comment>
<dbReference type="InterPro" id="IPR004023">
    <property type="entry name" value="Mago_nashi"/>
</dbReference>
<evidence type="ECO:0000313" key="5">
    <source>
        <dbReference type="Proteomes" id="UP000285060"/>
    </source>
</evidence>
<dbReference type="EMBL" id="QUSY01000257">
    <property type="protein sequence ID" value="RHY30980.1"/>
    <property type="molecule type" value="Genomic_DNA"/>
</dbReference>
<dbReference type="GO" id="GO:0008380">
    <property type="term" value="P:RNA splicing"/>
    <property type="evidence" value="ECO:0007669"/>
    <property type="project" value="InterPro"/>
</dbReference>
<dbReference type="Proteomes" id="UP000285060">
    <property type="component" value="Unassembled WGS sequence"/>
</dbReference>
<dbReference type="Gene3D" id="3.30.1560.10">
    <property type="entry name" value="Mago nashi"/>
    <property type="match status" value="1"/>
</dbReference>
<evidence type="ECO:0000256" key="1">
    <source>
        <dbReference type="ARBA" id="ARBA00004123"/>
    </source>
</evidence>
<sequence>MASNCVVLDNTIVLANFCWAKKLQQSLVRKFTTYYYKWTCIVKEQDVAHMTIVINTNSLPNNGAAFHMNGYLCPAHIEKPDPSFNVMQHIRAANKTYFGQVSRYDEDIDGEFTAPWGVGTWPADDSKWPESDRVGKQELEIVHNDEHICFTVH</sequence>
<evidence type="ECO:0000256" key="3">
    <source>
        <dbReference type="ARBA" id="ARBA00023242"/>
    </source>
</evidence>
<dbReference type="VEuPathDB" id="FungiDB:H310_06148"/>
<dbReference type="GO" id="GO:0035145">
    <property type="term" value="C:exon-exon junction complex"/>
    <property type="evidence" value="ECO:0007669"/>
    <property type="project" value="InterPro"/>
</dbReference>
<evidence type="ECO:0000256" key="2">
    <source>
        <dbReference type="ARBA" id="ARBA00009270"/>
    </source>
</evidence>
<dbReference type="SUPFAM" id="SSF89817">
    <property type="entry name" value="Mago nashi protein"/>
    <property type="match status" value="1"/>
</dbReference>
<comment type="subcellular location">
    <subcellularLocation>
        <location evidence="1">Nucleus</location>
    </subcellularLocation>
</comment>
<keyword evidence="5" id="KW-1185">Reference proteome</keyword>
<gene>
    <name evidence="4" type="ORF">DYB32_005254</name>
</gene>
<organism evidence="4 5">
    <name type="scientific">Aphanomyces invadans</name>
    <dbReference type="NCBI Taxonomy" id="157072"/>
    <lineage>
        <taxon>Eukaryota</taxon>
        <taxon>Sar</taxon>
        <taxon>Stramenopiles</taxon>
        <taxon>Oomycota</taxon>
        <taxon>Saprolegniomycetes</taxon>
        <taxon>Saprolegniales</taxon>
        <taxon>Verrucalvaceae</taxon>
        <taxon>Aphanomyces</taxon>
    </lineage>
</organism>
<dbReference type="AlphaFoldDB" id="A0A3R6VCI7"/>
<keyword evidence="3" id="KW-0539">Nucleus</keyword>
<proteinExistence type="inferred from homology"/>
<protein>
    <submittedName>
        <fullName evidence="4">Uncharacterized protein</fullName>
    </submittedName>
</protein>